<name>A0A6G1L9I5_9PEZI</name>
<keyword evidence="3" id="KW-1185">Reference proteome</keyword>
<feature type="compositionally biased region" description="Polar residues" evidence="1">
    <location>
        <begin position="15"/>
        <end position="28"/>
    </location>
</feature>
<sequence>MPVTTRAQERRQRDMSASQTASGRTQAGPSRRSSRSSHARAGNDSDDSGDESEDEQEDPRRAVYQIMAAFDPGHATPDELLAGRCPRPQTSAMTRRLADVMVRLASANGNVLTAFRQSVPVPSGFWSQQLAENMMQRFATIRSALERNQQTGNGQGVTATVTALRSLYGAIDAIRARHASRMSAADEAQFVNVLVTVLEFLISSADDLYAHRRSDVAYAGEGFQSERRLFHSWISVAGQPIAFLEVLLRFRAPAFRVSGQTYTILDRLYRVTDPRVRSVAADDPDRGRLNLVLTQFYRLVYGHSRQSP</sequence>
<protein>
    <submittedName>
        <fullName evidence="2">Uncharacterized protein</fullName>
    </submittedName>
</protein>
<evidence type="ECO:0000256" key="1">
    <source>
        <dbReference type="SAM" id="MobiDB-lite"/>
    </source>
</evidence>
<feature type="compositionally biased region" description="Acidic residues" evidence="1">
    <location>
        <begin position="44"/>
        <end position="57"/>
    </location>
</feature>
<feature type="region of interest" description="Disordered" evidence="1">
    <location>
        <begin position="1"/>
        <end position="59"/>
    </location>
</feature>
<dbReference type="EMBL" id="ML995835">
    <property type="protein sequence ID" value="KAF2769252.1"/>
    <property type="molecule type" value="Genomic_DNA"/>
</dbReference>
<dbReference type="OrthoDB" id="3916931at2759"/>
<reference evidence="2" key="1">
    <citation type="journal article" date="2020" name="Stud. Mycol.">
        <title>101 Dothideomycetes genomes: a test case for predicting lifestyles and emergence of pathogens.</title>
        <authorList>
            <person name="Haridas S."/>
            <person name="Albert R."/>
            <person name="Binder M."/>
            <person name="Bloem J."/>
            <person name="Labutti K."/>
            <person name="Salamov A."/>
            <person name="Andreopoulos B."/>
            <person name="Baker S."/>
            <person name="Barry K."/>
            <person name="Bills G."/>
            <person name="Bluhm B."/>
            <person name="Cannon C."/>
            <person name="Castanera R."/>
            <person name="Culley D."/>
            <person name="Daum C."/>
            <person name="Ezra D."/>
            <person name="Gonzalez J."/>
            <person name="Henrissat B."/>
            <person name="Kuo A."/>
            <person name="Liang C."/>
            <person name="Lipzen A."/>
            <person name="Lutzoni F."/>
            <person name="Magnuson J."/>
            <person name="Mondo S."/>
            <person name="Nolan M."/>
            <person name="Ohm R."/>
            <person name="Pangilinan J."/>
            <person name="Park H.-J."/>
            <person name="Ramirez L."/>
            <person name="Alfaro M."/>
            <person name="Sun H."/>
            <person name="Tritt A."/>
            <person name="Yoshinaga Y."/>
            <person name="Zwiers L.-H."/>
            <person name="Turgeon B."/>
            <person name="Goodwin S."/>
            <person name="Spatafora J."/>
            <person name="Crous P."/>
            <person name="Grigoriev I."/>
        </authorList>
    </citation>
    <scope>NUCLEOTIDE SEQUENCE</scope>
    <source>
        <strain evidence="2">CBS 116005</strain>
    </source>
</reference>
<dbReference type="Proteomes" id="UP000799436">
    <property type="component" value="Unassembled WGS sequence"/>
</dbReference>
<dbReference type="AlphaFoldDB" id="A0A6G1L9I5"/>
<accession>A0A6G1L9I5</accession>
<evidence type="ECO:0000313" key="2">
    <source>
        <dbReference type="EMBL" id="KAF2769252.1"/>
    </source>
</evidence>
<proteinExistence type="predicted"/>
<evidence type="ECO:0000313" key="3">
    <source>
        <dbReference type="Proteomes" id="UP000799436"/>
    </source>
</evidence>
<gene>
    <name evidence="2" type="ORF">EJ03DRAFT_97598</name>
</gene>
<organism evidence="2 3">
    <name type="scientific">Teratosphaeria nubilosa</name>
    <dbReference type="NCBI Taxonomy" id="161662"/>
    <lineage>
        <taxon>Eukaryota</taxon>
        <taxon>Fungi</taxon>
        <taxon>Dikarya</taxon>
        <taxon>Ascomycota</taxon>
        <taxon>Pezizomycotina</taxon>
        <taxon>Dothideomycetes</taxon>
        <taxon>Dothideomycetidae</taxon>
        <taxon>Mycosphaerellales</taxon>
        <taxon>Teratosphaeriaceae</taxon>
        <taxon>Teratosphaeria</taxon>
    </lineage>
</organism>